<dbReference type="InterPro" id="IPR046345">
    <property type="entry name" value="TraB_PrgY-like"/>
</dbReference>
<feature type="transmembrane region" description="Helical" evidence="1">
    <location>
        <begin position="373"/>
        <end position="400"/>
    </location>
</feature>
<comment type="caution">
    <text evidence="2">The sequence shown here is derived from an EMBL/GenBank/DDBJ whole genome shotgun (WGS) entry which is preliminary data.</text>
</comment>
<dbReference type="NCBIfam" id="TIGR00261">
    <property type="entry name" value="traB"/>
    <property type="match status" value="1"/>
</dbReference>
<dbReference type="CDD" id="cd14726">
    <property type="entry name" value="TraB_PrgY-like"/>
    <property type="match status" value="1"/>
</dbReference>
<feature type="transmembrane region" description="Helical" evidence="1">
    <location>
        <begin position="327"/>
        <end position="344"/>
    </location>
</feature>
<sequence length="403" mass="45298">MPETRIPDQDAKEQAMTENNLTRIHWNGKEIILIGTAHISRQSAEQVKEVIERERPDAVCVELDRQRYQAITEGNRWKDMDIFQVIKEKKAALLFANLALSSFQKRMARQFGIRPGQEMIQGIESAKETGARLVLADRDIQTTFSRIWHNVGWKGKSLLLAQVISAIFSRETISEEELEKMKEQDMIQTILQEFADQFPELKKPLVDERDQYLAEKIKTAPGEKIVAVLGAAHVPGVIREIERDHDLGELEEVPVKKRRFHLLGWLLPALIVVLIAATFFLNPSAGVDQTLSWVLWTGSFSAAGAAAAFGHPLTILTAFVAAPLTTLHPLLASGWFAGLVQAFIRRPSVRDFENLAEDIMSVKGFWNNKVTRILLIVILTNIATSVGTFIAGVDIVRLFFQNV</sequence>
<gene>
    <name evidence="2" type="ORF">B4135_0818</name>
</gene>
<organism evidence="2 3">
    <name type="scientific">Caldibacillus debilis</name>
    <dbReference type="NCBI Taxonomy" id="301148"/>
    <lineage>
        <taxon>Bacteria</taxon>
        <taxon>Bacillati</taxon>
        <taxon>Bacillota</taxon>
        <taxon>Bacilli</taxon>
        <taxon>Bacillales</taxon>
        <taxon>Bacillaceae</taxon>
        <taxon>Caldibacillus</taxon>
    </lineage>
</organism>
<proteinExistence type="predicted"/>
<name>A0A150M735_9BACI</name>
<dbReference type="STRING" id="301148.B4135_0818"/>
<dbReference type="PATRIC" id="fig|301148.3.peg.3192"/>
<dbReference type="Proteomes" id="UP000075683">
    <property type="component" value="Unassembled WGS sequence"/>
</dbReference>
<dbReference type="Pfam" id="PF01963">
    <property type="entry name" value="TraB_PrgY_gumN"/>
    <property type="match status" value="1"/>
</dbReference>
<dbReference type="EMBL" id="LQYT01000037">
    <property type="protein sequence ID" value="KYD19919.1"/>
    <property type="molecule type" value="Genomic_DNA"/>
</dbReference>
<reference evidence="2 3" key="1">
    <citation type="submission" date="2016-01" db="EMBL/GenBank/DDBJ databases">
        <title>Draft Genome Sequences of Seven Thermophilic Sporeformers Isolated from Foods.</title>
        <authorList>
            <person name="Berendsen E.M."/>
            <person name="Wells-Bennik M.H."/>
            <person name="Krawcyk A.O."/>
            <person name="De Jong A."/>
            <person name="Holsappel S."/>
            <person name="Eijlander R.T."/>
            <person name="Kuipers O.P."/>
        </authorList>
    </citation>
    <scope>NUCLEOTIDE SEQUENCE [LARGE SCALE GENOMIC DNA]</scope>
    <source>
        <strain evidence="2 3">B4135</strain>
    </source>
</reference>
<dbReference type="PANTHER" id="PTHR21530">
    <property type="entry name" value="PHEROMONE SHUTDOWN PROTEIN"/>
    <property type="match status" value="1"/>
</dbReference>
<evidence type="ECO:0000313" key="2">
    <source>
        <dbReference type="EMBL" id="KYD19919.1"/>
    </source>
</evidence>
<feature type="transmembrane region" description="Helical" evidence="1">
    <location>
        <begin position="262"/>
        <end position="281"/>
    </location>
</feature>
<dbReference type="PANTHER" id="PTHR21530:SF7">
    <property type="entry name" value="TRAB DOMAIN-CONTAINING PROTEIN"/>
    <property type="match status" value="1"/>
</dbReference>
<keyword evidence="1" id="KW-0812">Transmembrane</keyword>
<dbReference type="InterPro" id="IPR002816">
    <property type="entry name" value="TraB/PrgY/GumN_fam"/>
</dbReference>
<evidence type="ECO:0008006" key="4">
    <source>
        <dbReference type="Google" id="ProtNLM"/>
    </source>
</evidence>
<keyword evidence="1" id="KW-0472">Membrane</keyword>
<keyword evidence="1" id="KW-1133">Transmembrane helix</keyword>
<evidence type="ECO:0000256" key="1">
    <source>
        <dbReference type="SAM" id="Phobius"/>
    </source>
</evidence>
<accession>A0A150M735</accession>
<dbReference type="InterPro" id="IPR005230">
    <property type="entry name" value="TraB_bac"/>
</dbReference>
<protein>
    <recommendedName>
        <fullName evidence="4">TraB family protein</fullName>
    </recommendedName>
</protein>
<feature type="transmembrane region" description="Helical" evidence="1">
    <location>
        <begin position="293"/>
        <end position="321"/>
    </location>
</feature>
<evidence type="ECO:0000313" key="3">
    <source>
        <dbReference type="Proteomes" id="UP000075683"/>
    </source>
</evidence>
<dbReference type="AlphaFoldDB" id="A0A150M735"/>